<gene>
    <name evidence="1" type="ORF">MEDL_48837</name>
</gene>
<protein>
    <submittedName>
        <fullName evidence="1">Uncharacterized protein</fullName>
    </submittedName>
</protein>
<dbReference type="Proteomes" id="UP000683360">
    <property type="component" value="Unassembled WGS sequence"/>
</dbReference>
<sequence>MYILIFSDPHSGLEFNDICLGRSKRDCVEMKWIRLSFDSNITLVRILTDGVPIWLKIRVINYVDMRTIVVADTPIINDKTAPFSGSVMDGSLYGEDVLYTKYSDTICANWLHFYDPESGIGLYLVSVGSVKQINVTDIANLTEYSRTTHEACVELTPENHLEHGHTYFTTVWAFNGANNQKNVSAISNGVTVDLTEPVSGHVIDGNKTDFKDIQFSGNAAKVEVQWKDYHDPESTIRQYEVQVQAAPNLTDNYKITRDFEPYSNTTESVKWLNFHFQHKDKVKLFLRTTNGAHNSIVNSTDGYVIDLTPPNLLYLGDGFVQHKDLEFQSDTKNLSCNFKFIDEESGLDHFQIQIYEQYQSIRSLIFPATQNDWMQLDDETVNEFIDSSLDLLQGAVYSIRIGAVNKAGFVAAFETNGVKIDRTPPIVSRLHVNTLANDEEQVVYGYVWQADTNGIKAAWQASDHQSGIISFKIAVGSTSGGDEVKSWTDIGLKKETYVDGLSLGVSDIDTKTPVYYVSLVAINGAGLESSPVTSTPIVVVESDRPGIVIDGTDNTDHDPVSEIGVDIDYQSDISTLSVQYTGFESHLHGVIDYEWAVGTTPGGQDVTTFSSDGILHIEEQNIAGDGISSSGYAQVNAQLEPGKTYYSTIRGITNAGNIIESVSDGITVDVLPPNIILDRLSDNNAIDGDIGPSSSMYKSTADSLSALWHFNDTDSEVTRAWYSVGTYPYAEDISPRTEVNISSTQSSYLEVASVKPDISGKPNIISIWAEDKAGMIGRTTFGSVIIDTSKPETGYVSCPEYIGMESPILCSWSEFLDEESPIQKFIITLGSEQGFSDIFETNLSGFLSSYTIKGANYQLDHGSLCFATVTAVNSVDMETYAFSGPISIDTTPPKHGKVVDLHTVYRINVNDNSQTVAMNAKICSTDEECDALDAVCSESLTSVSATWQLFTDDESGIVGYQIAVGTTPGGGQIKVFFNVPHNARYYTVSGLNLMLFYINRYQIAVGTTPGGGQIKAFFDVPHDARYYTVFGLNLRLFYINRYQIAVGTTPGGGQIKAFFDVPQDARYYTVSGLSLMGYRKVYVSIRGTNGAGLSSVATSNGVYLSYLSQGLQPLSHIGINDVLDNSGLDM</sequence>
<evidence type="ECO:0000313" key="1">
    <source>
        <dbReference type="EMBL" id="CAG2236308.1"/>
    </source>
</evidence>
<keyword evidence="2" id="KW-1185">Reference proteome</keyword>
<organism evidence="1 2">
    <name type="scientific">Mytilus edulis</name>
    <name type="common">Blue mussel</name>
    <dbReference type="NCBI Taxonomy" id="6550"/>
    <lineage>
        <taxon>Eukaryota</taxon>
        <taxon>Metazoa</taxon>
        <taxon>Spiralia</taxon>
        <taxon>Lophotrochozoa</taxon>
        <taxon>Mollusca</taxon>
        <taxon>Bivalvia</taxon>
        <taxon>Autobranchia</taxon>
        <taxon>Pteriomorphia</taxon>
        <taxon>Mytilida</taxon>
        <taxon>Mytiloidea</taxon>
        <taxon>Mytilidae</taxon>
        <taxon>Mytilinae</taxon>
        <taxon>Mytilus</taxon>
    </lineage>
</organism>
<proteinExistence type="predicted"/>
<dbReference type="SUPFAM" id="SSF49265">
    <property type="entry name" value="Fibronectin type III"/>
    <property type="match status" value="2"/>
</dbReference>
<dbReference type="OrthoDB" id="6153326at2759"/>
<dbReference type="InterPro" id="IPR036116">
    <property type="entry name" value="FN3_sf"/>
</dbReference>
<accession>A0A8S3TRU2</accession>
<comment type="caution">
    <text evidence="1">The sequence shown here is derived from an EMBL/GenBank/DDBJ whole genome shotgun (WGS) entry which is preliminary data.</text>
</comment>
<dbReference type="AlphaFoldDB" id="A0A8S3TRU2"/>
<dbReference type="PANTHER" id="PTHR16897:SF2">
    <property type="entry name" value="OS03G0226600 PROTEIN"/>
    <property type="match status" value="1"/>
</dbReference>
<dbReference type="EMBL" id="CAJPWZ010002349">
    <property type="protein sequence ID" value="CAG2236308.1"/>
    <property type="molecule type" value="Genomic_DNA"/>
</dbReference>
<evidence type="ECO:0000313" key="2">
    <source>
        <dbReference type="Proteomes" id="UP000683360"/>
    </source>
</evidence>
<dbReference type="PANTHER" id="PTHR16897">
    <property type="entry name" value="OS10G0105400 PROTEIN"/>
    <property type="match status" value="1"/>
</dbReference>
<name>A0A8S3TRU2_MYTED</name>
<reference evidence="1" key="1">
    <citation type="submission" date="2021-03" db="EMBL/GenBank/DDBJ databases">
        <authorList>
            <person name="Bekaert M."/>
        </authorList>
    </citation>
    <scope>NUCLEOTIDE SEQUENCE</scope>
</reference>